<dbReference type="SUPFAM" id="SSF54593">
    <property type="entry name" value="Glyoxalase/Bleomycin resistance protein/Dihydroxybiphenyl dioxygenase"/>
    <property type="match status" value="1"/>
</dbReference>
<gene>
    <name evidence="3" type="ORF">ITX54_09765</name>
</gene>
<dbReference type="PANTHER" id="PTHR43048">
    <property type="entry name" value="METHYLMALONYL-COA EPIMERASE"/>
    <property type="match status" value="1"/>
</dbReference>
<reference evidence="3" key="2">
    <citation type="submission" date="2022-09" db="EMBL/GenBank/DDBJ databases">
        <title>Rouxiella aceris sp. nov., isolated from tree sap and emended description of the genus Rhouxiella.</title>
        <authorList>
            <person name="Kim I.S."/>
        </authorList>
    </citation>
    <scope>NUCLEOTIDE SEQUENCE</scope>
    <source>
        <strain evidence="3">SAP-2</strain>
    </source>
</reference>
<dbReference type="GO" id="GO:0004493">
    <property type="term" value="F:methylmalonyl-CoA epimerase activity"/>
    <property type="evidence" value="ECO:0007669"/>
    <property type="project" value="TreeGrafter"/>
</dbReference>
<dbReference type="InterPro" id="IPR051785">
    <property type="entry name" value="MMCE/EMCE_epimerase"/>
</dbReference>
<evidence type="ECO:0000259" key="2">
    <source>
        <dbReference type="PROSITE" id="PS51819"/>
    </source>
</evidence>
<dbReference type="InterPro" id="IPR029068">
    <property type="entry name" value="Glyas_Bleomycin-R_OHBP_Dase"/>
</dbReference>
<comment type="caution">
    <text evidence="3">The sequence shown here is derived from an EMBL/GenBank/DDBJ whole genome shotgun (WGS) entry which is preliminary data.</text>
</comment>
<feature type="domain" description="VOC" evidence="2">
    <location>
        <begin position="12"/>
        <end position="160"/>
    </location>
</feature>
<dbReference type="PROSITE" id="PS51819">
    <property type="entry name" value="VOC"/>
    <property type="match status" value="1"/>
</dbReference>
<name>A0AA40X1Q2_9GAMM</name>
<keyword evidence="1" id="KW-0479">Metal-binding</keyword>
<dbReference type="AlphaFoldDB" id="A0AA40X1Q2"/>
<evidence type="ECO:0000313" key="4">
    <source>
        <dbReference type="Proteomes" id="UP000705283"/>
    </source>
</evidence>
<dbReference type="Pfam" id="PF13669">
    <property type="entry name" value="Glyoxalase_4"/>
    <property type="match status" value="1"/>
</dbReference>
<dbReference type="RefSeq" id="WP_194977907.1">
    <property type="nucleotide sequence ID" value="NZ_JADMKS010000003.1"/>
</dbReference>
<accession>A0AA40X1Q2</accession>
<evidence type="ECO:0000313" key="3">
    <source>
        <dbReference type="EMBL" id="MBF6636938.1"/>
    </source>
</evidence>
<protein>
    <submittedName>
        <fullName evidence="3">VOC family protein</fullName>
    </submittedName>
</protein>
<dbReference type="GO" id="GO:0046491">
    <property type="term" value="P:L-methylmalonyl-CoA metabolic process"/>
    <property type="evidence" value="ECO:0007669"/>
    <property type="project" value="TreeGrafter"/>
</dbReference>
<organism evidence="3 4">
    <name type="scientific">Rouxiella silvae</name>
    <dbReference type="NCBI Taxonomy" id="1646373"/>
    <lineage>
        <taxon>Bacteria</taxon>
        <taxon>Pseudomonadati</taxon>
        <taxon>Pseudomonadota</taxon>
        <taxon>Gammaproteobacteria</taxon>
        <taxon>Enterobacterales</taxon>
        <taxon>Yersiniaceae</taxon>
        <taxon>Rouxiella</taxon>
    </lineage>
</organism>
<dbReference type="Gene3D" id="3.10.180.10">
    <property type="entry name" value="2,3-Dihydroxybiphenyl 1,2-Dioxygenase, domain 1"/>
    <property type="match status" value="1"/>
</dbReference>
<dbReference type="Proteomes" id="UP000705283">
    <property type="component" value="Unassembled WGS sequence"/>
</dbReference>
<dbReference type="PANTHER" id="PTHR43048:SF6">
    <property type="entry name" value="BLR8189 PROTEIN"/>
    <property type="match status" value="1"/>
</dbReference>
<evidence type="ECO:0000256" key="1">
    <source>
        <dbReference type="ARBA" id="ARBA00022723"/>
    </source>
</evidence>
<dbReference type="EMBL" id="JADMKS010000003">
    <property type="protein sequence ID" value="MBF6636938.1"/>
    <property type="molecule type" value="Genomic_DNA"/>
</dbReference>
<sequence>MMDNNPKKLTRGINHIGLTVPDLDQATTFFKQTLDAKFVYNGLTTDDEPRKGATTEKQLGLSSGAMVIKQRLLRIGNGANLELFEIISNRQASPVSLEDIGWNHICFYVDDIEYTIKSVTSAGGTLLSQVHENSRHEDTEGNASVYFRTPWGSLVELQSIPNGYYYPENNEAKTWIPQAESRDNNR</sequence>
<dbReference type="GO" id="GO:0046872">
    <property type="term" value="F:metal ion binding"/>
    <property type="evidence" value="ECO:0007669"/>
    <property type="project" value="UniProtKB-KW"/>
</dbReference>
<dbReference type="InterPro" id="IPR037523">
    <property type="entry name" value="VOC_core"/>
</dbReference>
<reference evidence="3" key="1">
    <citation type="submission" date="2020-11" db="EMBL/GenBank/DDBJ databases">
        <authorList>
            <person name="Lee S.D."/>
        </authorList>
    </citation>
    <scope>NUCLEOTIDE SEQUENCE</scope>
    <source>
        <strain evidence="3">SAP-2</strain>
    </source>
</reference>
<proteinExistence type="predicted"/>